<dbReference type="EMBL" id="JBHTCH010000014">
    <property type="protein sequence ID" value="MFC7360962.1"/>
    <property type="molecule type" value="Genomic_DNA"/>
</dbReference>
<evidence type="ECO:0000313" key="3">
    <source>
        <dbReference type="Proteomes" id="UP001596524"/>
    </source>
</evidence>
<sequence>MHVRRALALAVSVPLLLAGCTDDPEPTPKIPDPTTSSSTPSPTETETPEAENPEEFVRRWVEAGDEMQVTGETDEYSAMAPNCKPCQGFVTSVKDVYRAGGSAEFAGTVITDIQRYATNPPTYDVSQSVPETVIHHGDTGKTERLPGGKTRIRVILKRASSEWLVTYFGILS</sequence>
<comment type="caution">
    <text evidence="2">The sequence shown here is derived from an EMBL/GenBank/DDBJ whole genome shotgun (WGS) entry which is preliminary data.</text>
</comment>
<feature type="compositionally biased region" description="Low complexity" evidence="1">
    <location>
        <begin position="32"/>
        <end position="45"/>
    </location>
</feature>
<evidence type="ECO:0000313" key="2">
    <source>
        <dbReference type="EMBL" id="MFC7360962.1"/>
    </source>
</evidence>
<evidence type="ECO:0008006" key="4">
    <source>
        <dbReference type="Google" id="ProtNLM"/>
    </source>
</evidence>
<feature type="region of interest" description="Disordered" evidence="1">
    <location>
        <begin position="21"/>
        <end position="55"/>
    </location>
</feature>
<accession>A0ABW2N523</accession>
<gene>
    <name evidence="2" type="ORF">ACFQO6_11825</name>
</gene>
<dbReference type="RefSeq" id="WP_255888517.1">
    <property type="nucleotide sequence ID" value="NZ_JAFMZM010000001.1"/>
</dbReference>
<protein>
    <recommendedName>
        <fullName evidence="4">Lipoprotein</fullName>
    </recommendedName>
</protein>
<dbReference type="Proteomes" id="UP001596524">
    <property type="component" value="Unassembled WGS sequence"/>
</dbReference>
<dbReference type="PROSITE" id="PS51257">
    <property type="entry name" value="PROKAR_LIPOPROTEIN"/>
    <property type="match status" value="1"/>
</dbReference>
<proteinExistence type="predicted"/>
<reference evidence="3" key="1">
    <citation type="journal article" date="2019" name="Int. J. Syst. Evol. Microbiol.">
        <title>The Global Catalogue of Microorganisms (GCM) 10K type strain sequencing project: providing services to taxonomists for standard genome sequencing and annotation.</title>
        <authorList>
            <consortium name="The Broad Institute Genomics Platform"/>
            <consortium name="The Broad Institute Genome Sequencing Center for Infectious Disease"/>
            <person name="Wu L."/>
            <person name="Ma J."/>
        </authorList>
    </citation>
    <scope>NUCLEOTIDE SEQUENCE [LARGE SCALE GENOMIC DNA]</scope>
    <source>
        <strain evidence="3">FCH27</strain>
    </source>
</reference>
<organism evidence="2 3">
    <name type="scientific">Nocardioides astragali</name>
    <dbReference type="NCBI Taxonomy" id="1776736"/>
    <lineage>
        <taxon>Bacteria</taxon>
        <taxon>Bacillati</taxon>
        <taxon>Actinomycetota</taxon>
        <taxon>Actinomycetes</taxon>
        <taxon>Propionibacteriales</taxon>
        <taxon>Nocardioidaceae</taxon>
        <taxon>Nocardioides</taxon>
    </lineage>
</organism>
<name>A0ABW2N523_9ACTN</name>
<keyword evidence="3" id="KW-1185">Reference proteome</keyword>
<evidence type="ECO:0000256" key="1">
    <source>
        <dbReference type="SAM" id="MobiDB-lite"/>
    </source>
</evidence>